<proteinExistence type="predicted"/>
<dbReference type="InterPro" id="IPR029016">
    <property type="entry name" value="GAF-like_dom_sf"/>
</dbReference>
<sequence length="638" mass="69252">MNSSDVARLVHGVLRTVTHGEPDITALAGSLTELGLEAATIGEIVDRVRRDRAEVARLRRREQELSALFSSARDLAEVRDIDALLARLVARAHEMTGTDVTYLSEFDPTTRDLHVRKTMGAVTPQFQDLHVPAGTGLASRIADTRSAQWVPRYSEYVEGTHEHTIDDAVFAEGIVSILGVPMLSDGTVLGVLFAATRQEHRFTPEEIALLSALADHASVVLQTANILAQLRESQDRTRGALDKLTAHLEARDRSSAVHQELVHAVLSGGGFTQVARTLAAALDRRVTIIDAESFSIATSAAADNEHAVVNLSQDVRAAVSASRSSGHCRSVENNRSVEAVAAVTAGELYFGALLLTPGSVELGPVERRTIERAAQVAALLALQQRAVTDAYRRERSELVADLLDASPERRRDIDQRVRNHRLTASGLKTLHIVEVPPDRRARAERAAAGFLGDSGLVSEHAATVAVIGSAADPMAFANDLRTHLIGALGAPVLLVTPPRAAAPDELPRLFRTAQQTMRLLSGLGIDNGAVATDAYAPYTVLFGTNPEALQSFLDLTIGPVIDYDARHGTDLLTTLRTFVRHEASPTKTARALNYHTNTILQRLDRLKALLGADWRRDEHLFRISLATRLDELRSISRQ</sequence>
<keyword evidence="3" id="KW-1185">Reference proteome</keyword>
<protein>
    <submittedName>
        <fullName evidence="2">GAF domain-containing protein</fullName>
    </submittedName>
</protein>
<accession>A0A846XJQ3</accession>
<dbReference type="SMART" id="SM00065">
    <property type="entry name" value="GAF"/>
    <property type="match status" value="1"/>
</dbReference>
<dbReference type="PANTHER" id="PTHR33744">
    <property type="entry name" value="CARBOHYDRATE DIACID REGULATOR"/>
    <property type="match status" value="1"/>
</dbReference>
<dbReference type="PANTHER" id="PTHR33744:SF1">
    <property type="entry name" value="DNA-BINDING TRANSCRIPTIONAL ACTIVATOR ADER"/>
    <property type="match status" value="1"/>
</dbReference>
<dbReference type="Pfam" id="PF13556">
    <property type="entry name" value="HTH_30"/>
    <property type="match status" value="1"/>
</dbReference>
<dbReference type="InterPro" id="IPR025736">
    <property type="entry name" value="PucR_C-HTH_dom"/>
</dbReference>
<evidence type="ECO:0000313" key="3">
    <source>
        <dbReference type="Proteomes" id="UP000565715"/>
    </source>
</evidence>
<dbReference type="SUPFAM" id="SSF55781">
    <property type="entry name" value="GAF domain-like"/>
    <property type="match status" value="1"/>
</dbReference>
<evidence type="ECO:0000313" key="2">
    <source>
        <dbReference type="EMBL" id="NKY35565.1"/>
    </source>
</evidence>
<evidence type="ECO:0000259" key="1">
    <source>
        <dbReference type="SMART" id="SM00065"/>
    </source>
</evidence>
<dbReference type="InterPro" id="IPR051448">
    <property type="entry name" value="CdaR-like_regulators"/>
</dbReference>
<name>A0A846XJQ3_9NOCA</name>
<comment type="caution">
    <text evidence="2">The sequence shown here is derived from an EMBL/GenBank/DDBJ whole genome shotgun (WGS) entry which is preliminary data.</text>
</comment>
<dbReference type="EMBL" id="JAAXOO010000005">
    <property type="protein sequence ID" value="NKY35565.1"/>
    <property type="molecule type" value="Genomic_DNA"/>
</dbReference>
<dbReference type="Pfam" id="PF13185">
    <property type="entry name" value="GAF_2"/>
    <property type="match status" value="1"/>
</dbReference>
<dbReference type="RefSeq" id="WP_068041771.1">
    <property type="nucleotide sequence ID" value="NZ_JAAXOO010000005.1"/>
</dbReference>
<dbReference type="AlphaFoldDB" id="A0A846XJQ3"/>
<dbReference type="InterPro" id="IPR042070">
    <property type="entry name" value="PucR_C-HTH_sf"/>
</dbReference>
<dbReference type="InterPro" id="IPR003018">
    <property type="entry name" value="GAF"/>
</dbReference>
<feature type="domain" description="GAF" evidence="1">
    <location>
        <begin position="80"/>
        <end position="231"/>
    </location>
</feature>
<dbReference type="Gene3D" id="1.10.10.2840">
    <property type="entry name" value="PucR C-terminal helix-turn-helix domain"/>
    <property type="match status" value="1"/>
</dbReference>
<organism evidence="2 3">
    <name type="scientific">Nocardia speluncae</name>
    <dbReference type="NCBI Taxonomy" id="419477"/>
    <lineage>
        <taxon>Bacteria</taxon>
        <taxon>Bacillati</taxon>
        <taxon>Actinomycetota</taxon>
        <taxon>Actinomycetes</taxon>
        <taxon>Mycobacteriales</taxon>
        <taxon>Nocardiaceae</taxon>
        <taxon>Nocardia</taxon>
    </lineage>
</organism>
<reference evidence="2 3" key="1">
    <citation type="submission" date="2020-04" db="EMBL/GenBank/DDBJ databases">
        <title>MicrobeNet Type strains.</title>
        <authorList>
            <person name="Nicholson A.C."/>
        </authorList>
    </citation>
    <scope>NUCLEOTIDE SEQUENCE [LARGE SCALE GENOMIC DNA]</scope>
    <source>
        <strain evidence="2 3">DSM 45078</strain>
    </source>
</reference>
<dbReference type="Gene3D" id="3.30.450.40">
    <property type="match status" value="1"/>
</dbReference>
<dbReference type="Proteomes" id="UP000565715">
    <property type="component" value="Unassembled WGS sequence"/>
</dbReference>
<gene>
    <name evidence="2" type="ORF">HGA13_21185</name>
</gene>